<dbReference type="PANTHER" id="PTHR48055:SF55">
    <property type="entry name" value="PROTEIN KINASE DOMAIN-CONTAINING PROTEIN"/>
    <property type="match status" value="1"/>
</dbReference>
<reference evidence="1 2" key="1">
    <citation type="journal article" date="2017" name="Genome Biol.">
        <title>New reference genome sequences of hot pepper reveal the massive evolution of plant disease-resistance genes by retroduplication.</title>
        <authorList>
            <person name="Kim S."/>
            <person name="Park J."/>
            <person name="Yeom S.I."/>
            <person name="Kim Y.M."/>
            <person name="Seo E."/>
            <person name="Kim K.T."/>
            <person name="Kim M.S."/>
            <person name="Lee J.M."/>
            <person name="Cheong K."/>
            <person name="Shin H.S."/>
            <person name="Kim S.B."/>
            <person name="Han K."/>
            <person name="Lee J."/>
            <person name="Park M."/>
            <person name="Lee H.A."/>
            <person name="Lee H.Y."/>
            <person name="Lee Y."/>
            <person name="Oh S."/>
            <person name="Lee J.H."/>
            <person name="Choi E."/>
            <person name="Choi E."/>
            <person name="Lee S.E."/>
            <person name="Jeon J."/>
            <person name="Kim H."/>
            <person name="Choi G."/>
            <person name="Song H."/>
            <person name="Lee J."/>
            <person name="Lee S.C."/>
            <person name="Kwon J.K."/>
            <person name="Lee H.Y."/>
            <person name="Koo N."/>
            <person name="Hong Y."/>
            <person name="Kim R.W."/>
            <person name="Kang W.H."/>
            <person name="Huh J.H."/>
            <person name="Kang B.C."/>
            <person name="Yang T.J."/>
            <person name="Lee Y.H."/>
            <person name="Bennetzen J.L."/>
            <person name="Choi D."/>
        </authorList>
    </citation>
    <scope>NUCLEOTIDE SEQUENCE [LARGE SCALE GENOMIC DNA]</scope>
    <source>
        <strain evidence="2">cv. PBC81</strain>
    </source>
</reference>
<evidence type="ECO:0008006" key="3">
    <source>
        <dbReference type="Google" id="ProtNLM"/>
    </source>
</evidence>
<reference evidence="2" key="2">
    <citation type="journal article" date="2017" name="J. Anim. Genet.">
        <title>Multiple reference genome sequences of hot pepper reveal the massive evolution of plant disease resistance genes by retroduplication.</title>
        <authorList>
            <person name="Kim S."/>
            <person name="Park J."/>
            <person name="Yeom S.-I."/>
            <person name="Kim Y.-M."/>
            <person name="Seo E."/>
            <person name="Kim K.-T."/>
            <person name="Kim M.-S."/>
            <person name="Lee J.M."/>
            <person name="Cheong K."/>
            <person name="Shin H.-S."/>
            <person name="Kim S.-B."/>
            <person name="Han K."/>
            <person name="Lee J."/>
            <person name="Park M."/>
            <person name="Lee H.-A."/>
            <person name="Lee H.-Y."/>
            <person name="Lee Y."/>
            <person name="Oh S."/>
            <person name="Lee J.H."/>
            <person name="Choi E."/>
            <person name="Choi E."/>
            <person name="Lee S.E."/>
            <person name="Jeon J."/>
            <person name="Kim H."/>
            <person name="Choi G."/>
            <person name="Song H."/>
            <person name="Lee J."/>
            <person name="Lee S.-C."/>
            <person name="Kwon J.-K."/>
            <person name="Lee H.-Y."/>
            <person name="Koo N."/>
            <person name="Hong Y."/>
            <person name="Kim R.W."/>
            <person name="Kang W.-H."/>
            <person name="Huh J.H."/>
            <person name="Kang B.-C."/>
            <person name="Yang T.-J."/>
            <person name="Lee Y.-H."/>
            <person name="Bennetzen J.L."/>
            <person name="Choi D."/>
        </authorList>
    </citation>
    <scope>NUCLEOTIDE SEQUENCE [LARGE SCALE GENOMIC DNA]</scope>
    <source>
        <strain evidence="2">cv. PBC81</strain>
    </source>
</reference>
<dbReference type="SUPFAM" id="SSF56112">
    <property type="entry name" value="Protein kinase-like (PK-like)"/>
    <property type="match status" value="1"/>
</dbReference>
<proteinExistence type="predicted"/>
<dbReference type="Proteomes" id="UP000224567">
    <property type="component" value="Unassembled WGS sequence"/>
</dbReference>
<dbReference type="EMBL" id="MLFT02000010">
    <property type="protein sequence ID" value="PHT36591.1"/>
    <property type="molecule type" value="Genomic_DNA"/>
</dbReference>
<name>A0A2G2VUF1_CAPBA</name>
<keyword evidence="2" id="KW-1185">Reference proteome</keyword>
<dbReference type="AlphaFoldDB" id="A0A2G2VUF1"/>
<dbReference type="PANTHER" id="PTHR48055">
    <property type="entry name" value="LEUCINE-RICH REPEAT RECEPTOR PROTEIN KINASE EMS1"/>
    <property type="match status" value="1"/>
</dbReference>
<dbReference type="STRING" id="33114.A0A2G2VUF1"/>
<gene>
    <name evidence="1" type="ORF">CQW23_24291</name>
</gene>
<dbReference type="Gene3D" id="1.10.510.10">
    <property type="entry name" value="Transferase(Phosphotransferase) domain 1"/>
    <property type="match status" value="1"/>
</dbReference>
<comment type="caution">
    <text evidence="1">The sequence shown here is derived from an EMBL/GenBank/DDBJ whole genome shotgun (WGS) entry which is preliminary data.</text>
</comment>
<accession>A0A2G2VUF1</accession>
<dbReference type="InterPro" id="IPR051564">
    <property type="entry name" value="LRR_receptor-like_kinase"/>
</dbReference>
<dbReference type="InterPro" id="IPR011009">
    <property type="entry name" value="Kinase-like_dom_sf"/>
</dbReference>
<dbReference type="GO" id="GO:0016020">
    <property type="term" value="C:membrane"/>
    <property type="evidence" value="ECO:0007669"/>
    <property type="project" value="TreeGrafter"/>
</dbReference>
<evidence type="ECO:0000313" key="2">
    <source>
        <dbReference type="Proteomes" id="UP000224567"/>
    </source>
</evidence>
<protein>
    <recommendedName>
        <fullName evidence="3">Protein kinase domain-containing protein</fullName>
    </recommendedName>
</protein>
<sequence>MNPTQASTLGDVYSFGIVLLELFISKRPTDAIFNESLKIHKYISTALPDHAIDILDPLLLLAEEEQNINQDQARRMEECLLSVLEIGLTCSASSPRDRAPIDTTLSKLQSIKESFLPMRW</sequence>
<organism evidence="1 2">
    <name type="scientific">Capsicum baccatum</name>
    <name type="common">Peruvian pepper</name>
    <dbReference type="NCBI Taxonomy" id="33114"/>
    <lineage>
        <taxon>Eukaryota</taxon>
        <taxon>Viridiplantae</taxon>
        <taxon>Streptophyta</taxon>
        <taxon>Embryophyta</taxon>
        <taxon>Tracheophyta</taxon>
        <taxon>Spermatophyta</taxon>
        <taxon>Magnoliopsida</taxon>
        <taxon>eudicotyledons</taxon>
        <taxon>Gunneridae</taxon>
        <taxon>Pentapetalae</taxon>
        <taxon>asterids</taxon>
        <taxon>lamiids</taxon>
        <taxon>Solanales</taxon>
        <taxon>Solanaceae</taxon>
        <taxon>Solanoideae</taxon>
        <taxon>Capsiceae</taxon>
        <taxon>Capsicum</taxon>
    </lineage>
</organism>
<dbReference type="OrthoDB" id="1932546at2759"/>
<evidence type="ECO:0000313" key="1">
    <source>
        <dbReference type="EMBL" id="PHT36591.1"/>
    </source>
</evidence>